<dbReference type="FunFam" id="1.10.600.10:FF:000007">
    <property type="entry name" value="Isoprene synthase, chloroplastic"/>
    <property type="match status" value="1"/>
</dbReference>
<feature type="domain" description="Terpene synthase N-terminal" evidence="2">
    <location>
        <begin position="19"/>
        <end position="192"/>
    </location>
</feature>
<dbReference type="InterPro" id="IPR008949">
    <property type="entry name" value="Isoprenoid_synthase_dom_sf"/>
</dbReference>
<name>A0A5P8H4P8_ATRLA</name>
<keyword evidence="1" id="KW-0479">Metal-binding</keyword>
<dbReference type="GO" id="GO:0010333">
    <property type="term" value="F:terpene synthase activity"/>
    <property type="evidence" value="ECO:0007669"/>
    <property type="project" value="InterPro"/>
</dbReference>
<dbReference type="InterPro" id="IPR050148">
    <property type="entry name" value="Terpene_synthase-like"/>
</dbReference>
<evidence type="ECO:0000313" key="4">
    <source>
        <dbReference type="EMBL" id="QFQ50300.1"/>
    </source>
</evidence>
<dbReference type="Pfam" id="PF03936">
    <property type="entry name" value="Terpene_synth_C"/>
    <property type="match status" value="1"/>
</dbReference>
<gene>
    <name evidence="4" type="primary">CPS1</name>
</gene>
<dbReference type="GO" id="GO:0016102">
    <property type="term" value="P:diterpenoid biosynthetic process"/>
    <property type="evidence" value="ECO:0007669"/>
    <property type="project" value="InterPro"/>
</dbReference>
<dbReference type="InterPro" id="IPR034741">
    <property type="entry name" value="Terpene_cyclase-like_1_C"/>
</dbReference>
<dbReference type="InterPro" id="IPR044814">
    <property type="entry name" value="Terpene_cyclase_plant_C1"/>
</dbReference>
<accession>A0A5P8H4P8</accession>
<dbReference type="InterPro" id="IPR008930">
    <property type="entry name" value="Terpenoid_cyclase/PrenylTrfase"/>
</dbReference>
<dbReference type="AlphaFoldDB" id="A0A5P8H4P8"/>
<dbReference type="SFLD" id="SFLDS00005">
    <property type="entry name" value="Isoprenoid_Synthase_Type_I"/>
    <property type="match status" value="1"/>
</dbReference>
<dbReference type="PANTHER" id="PTHR31225:SF195">
    <property type="entry name" value="TERPENOID CYCLASES_PROTEIN PRENYLTRANSFERASE ALPHA-ALPHA TOROID-RELATED"/>
    <property type="match status" value="1"/>
</dbReference>
<dbReference type="Gene3D" id="1.10.600.10">
    <property type="entry name" value="Farnesyl Diphosphate Synthase"/>
    <property type="match status" value="1"/>
</dbReference>
<dbReference type="GO" id="GO:0000287">
    <property type="term" value="F:magnesium ion binding"/>
    <property type="evidence" value="ECO:0007669"/>
    <property type="project" value="InterPro"/>
</dbReference>
<evidence type="ECO:0000259" key="3">
    <source>
        <dbReference type="Pfam" id="PF03936"/>
    </source>
</evidence>
<dbReference type="EMBL" id="MK694951">
    <property type="protein sequence ID" value="QFQ50300.1"/>
    <property type="molecule type" value="mRNA"/>
</dbReference>
<dbReference type="InterPro" id="IPR036965">
    <property type="entry name" value="Terpene_synth_N_sf"/>
</dbReference>
<feature type="domain" description="Terpene synthase metal-binding" evidence="3">
    <location>
        <begin position="249"/>
        <end position="488"/>
    </location>
</feature>
<organism evidence="4">
    <name type="scientific">Atractylodes lancea</name>
    <name type="common">Atractylodes japonica</name>
    <dbReference type="NCBI Taxonomy" id="41486"/>
    <lineage>
        <taxon>Eukaryota</taxon>
        <taxon>Viridiplantae</taxon>
        <taxon>Streptophyta</taxon>
        <taxon>Embryophyta</taxon>
        <taxon>Tracheophyta</taxon>
        <taxon>Spermatophyta</taxon>
        <taxon>Magnoliopsida</taxon>
        <taxon>eudicotyledons</taxon>
        <taxon>Gunneridae</taxon>
        <taxon>Pentapetalae</taxon>
        <taxon>asterids</taxon>
        <taxon>campanulids</taxon>
        <taxon>Asterales</taxon>
        <taxon>Asteraceae</taxon>
        <taxon>Carduoideae</taxon>
        <taxon>Cardueae</taxon>
        <taxon>Carlininae</taxon>
        <taxon>Atractylodes</taxon>
    </lineage>
</organism>
<dbReference type="PANTHER" id="PTHR31225">
    <property type="entry name" value="OS04G0344100 PROTEIN-RELATED"/>
    <property type="match status" value="1"/>
</dbReference>
<dbReference type="SUPFAM" id="SSF48576">
    <property type="entry name" value="Terpenoid synthases"/>
    <property type="match status" value="1"/>
</dbReference>
<evidence type="ECO:0000259" key="2">
    <source>
        <dbReference type="Pfam" id="PF01397"/>
    </source>
</evidence>
<dbReference type="Gene3D" id="1.50.10.130">
    <property type="entry name" value="Terpene synthase, N-terminal domain"/>
    <property type="match status" value="1"/>
</dbReference>
<protein>
    <submittedName>
        <fullName evidence="4">Beta-caryophyllene synthase</fullName>
    </submittedName>
</protein>
<dbReference type="SMR" id="A0A5P8H4P8"/>
<evidence type="ECO:0000256" key="1">
    <source>
        <dbReference type="ARBA" id="ARBA00022723"/>
    </source>
</evidence>
<dbReference type="InterPro" id="IPR005630">
    <property type="entry name" value="Terpene_synthase_metal-bd"/>
</dbReference>
<reference evidence="4" key="1">
    <citation type="submission" date="2019-03" db="EMBL/GenBank/DDBJ databases">
        <authorList>
            <person name="Yuan J."/>
        </authorList>
    </citation>
    <scope>NUCLEOTIDE SEQUENCE</scope>
</reference>
<sequence>MCPEQENDLRPTANFPPDIWGDQFLVYDEQEEQDGVEQVVEDLKLKVKKEILATLNVPAEHTNLLKLVDTIQRLGISYYFEEEINEALQHIYDEYGDNWTGGCPSVWFRLLRQQGFFVSCGIFNKDKDGAFKESLMNDVQGLLDLYEAAYMRVPGEVILDDALVFTRSRLDDISKDPLHGTNIDSTQIQEALTQPIVKRLPRLEALRYIPFYQRQDSHNEHLLKLAKLGFNLLQSLHKKEISQLSKWWKSYDVTNNFPYARDRLVECYFWIQGVYFEPKYSQSRILLTKNLAMASILDDTYDAYSTCEELELFTKAIDMWSITCYDVLPKYMKPLYQMVMELYKEMEETMADEGKSYLLNYLKESIKEFITGYMIEAKWRNEGYMPTLEEHVSVSLITSGYKYLITASFVGMGDVITEESFKWVSTNPPIVKSSCVVGRFRDDVITHKEEQERNHVPSVIECYMKQFDVTKDHAYGLANKKVEDAWKEIIRESLTCKDVPMPLIMRVINFTRVIHVMYKDQDNYTHVGDEMKNHIRSLLIDTMSI</sequence>
<dbReference type="SFLD" id="SFLDG01019">
    <property type="entry name" value="Terpene_Cyclase_Like_1_C_Termi"/>
    <property type="match status" value="1"/>
</dbReference>
<dbReference type="SUPFAM" id="SSF48239">
    <property type="entry name" value="Terpenoid cyclases/Protein prenyltransferases"/>
    <property type="match status" value="1"/>
</dbReference>
<dbReference type="InterPro" id="IPR001906">
    <property type="entry name" value="Terpene_synth_N"/>
</dbReference>
<dbReference type="CDD" id="cd00684">
    <property type="entry name" value="Terpene_cyclase_plant_C1"/>
    <property type="match status" value="1"/>
</dbReference>
<proteinExistence type="evidence at transcript level"/>
<dbReference type="Pfam" id="PF01397">
    <property type="entry name" value="Terpene_synth"/>
    <property type="match status" value="1"/>
</dbReference>